<keyword evidence="3" id="KW-0862">Zinc</keyword>
<feature type="domain" description="BED-type" evidence="4">
    <location>
        <begin position="60"/>
        <end position="93"/>
    </location>
</feature>
<evidence type="ECO:0000256" key="1">
    <source>
        <dbReference type="ARBA" id="ARBA00022723"/>
    </source>
</evidence>
<dbReference type="Proteomes" id="UP000663869">
    <property type="component" value="Unassembled WGS sequence"/>
</dbReference>
<dbReference type="EMBL" id="CAJNYT010005202">
    <property type="protein sequence ID" value="CAF3720915.1"/>
    <property type="molecule type" value="Genomic_DNA"/>
</dbReference>
<dbReference type="InterPro" id="IPR003656">
    <property type="entry name" value="Znf_BED"/>
</dbReference>
<dbReference type="EMBL" id="CAJOBQ010006951">
    <property type="protein sequence ID" value="CAF4677757.1"/>
    <property type="molecule type" value="Genomic_DNA"/>
</dbReference>
<dbReference type="OrthoDB" id="10489310at2759"/>
<dbReference type="Proteomes" id="UP000663872">
    <property type="component" value="Unassembled WGS sequence"/>
</dbReference>
<dbReference type="AlphaFoldDB" id="A0A820ZD49"/>
<dbReference type="Proteomes" id="UP000663851">
    <property type="component" value="Unassembled WGS sequence"/>
</dbReference>
<dbReference type="EMBL" id="CAJOBR010023082">
    <property type="protein sequence ID" value="CAF4952077.1"/>
    <property type="molecule type" value="Genomic_DNA"/>
</dbReference>
<name>A0A820ZD49_9BILA</name>
<evidence type="ECO:0000256" key="2">
    <source>
        <dbReference type="ARBA" id="ARBA00022771"/>
    </source>
</evidence>
<evidence type="ECO:0000313" key="7">
    <source>
        <dbReference type="EMBL" id="CAF3578535.1"/>
    </source>
</evidence>
<evidence type="ECO:0000313" key="11">
    <source>
        <dbReference type="EMBL" id="CAF4677757.1"/>
    </source>
</evidence>
<gene>
    <name evidence="6" type="ORF">FME351_LOCUS14736</name>
    <name evidence="8" type="ORF">GRG538_LOCUS29640</name>
    <name evidence="10" type="ORF">HFQ381_LOCUS31418</name>
    <name evidence="7" type="ORF">LUA448_LOCUS29324</name>
    <name evidence="12" type="ORF">QYT958_LOCUS33563</name>
    <name evidence="5" type="ORF">TIS948_LOCUS25155</name>
    <name evidence="11" type="ORF">TSG867_LOCUS32212</name>
    <name evidence="9" type="ORF">UJA718_LOCUS29126</name>
</gene>
<reference evidence="10" key="1">
    <citation type="submission" date="2021-02" db="EMBL/GenBank/DDBJ databases">
        <authorList>
            <person name="Nowell W R."/>
        </authorList>
    </citation>
    <scope>NUCLEOTIDE SEQUENCE</scope>
</reference>
<keyword evidence="1" id="KW-0479">Metal-binding</keyword>
<dbReference type="Proteomes" id="UP000663825">
    <property type="component" value="Unassembled WGS sequence"/>
</dbReference>
<dbReference type="EMBL" id="CAJNXB010004346">
    <property type="protein sequence ID" value="CAF3372092.1"/>
    <property type="molecule type" value="Genomic_DNA"/>
</dbReference>
<evidence type="ECO:0000313" key="12">
    <source>
        <dbReference type="EMBL" id="CAF4952077.1"/>
    </source>
</evidence>
<dbReference type="GO" id="GO:0008270">
    <property type="term" value="F:zinc ion binding"/>
    <property type="evidence" value="ECO:0007669"/>
    <property type="project" value="UniProtKB-KW"/>
</dbReference>
<dbReference type="GO" id="GO:0003677">
    <property type="term" value="F:DNA binding"/>
    <property type="evidence" value="ECO:0007669"/>
    <property type="project" value="InterPro"/>
</dbReference>
<dbReference type="Proteomes" id="UP000663833">
    <property type="component" value="Unassembled WGS sequence"/>
</dbReference>
<evidence type="ECO:0000259" key="4">
    <source>
        <dbReference type="Pfam" id="PF02892"/>
    </source>
</evidence>
<evidence type="ECO:0000313" key="9">
    <source>
        <dbReference type="EMBL" id="CAF4547180.1"/>
    </source>
</evidence>
<evidence type="ECO:0000256" key="3">
    <source>
        <dbReference type="ARBA" id="ARBA00022833"/>
    </source>
</evidence>
<evidence type="ECO:0000313" key="10">
    <source>
        <dbReference type="EMBL" id="CAF4560255.1"/>
    </source>
</evidence>
<dbReference type="EMBL" id="CAJNYU010001810">
    <property type="protein sequence ID" value="CAF3469755.1"/>
    <property type="molecule type" value="Genomic_DNA"/>
</dbReference>
<dbReference type="EMBL" id="CAJOBP010009138">
    <property type="protein sequence ID" value="CAF4547180.1"/>
    <property type="molecule type" value="Genomic_DNA"/>
</dbReference>
<dbReference type="Proteomes" id="UP000663873">
    <property type="component" value="Unassembled WGS sequence"/>
</dbReference>
<comment type="caution">
    <text evidence="10">The sequence shown here is derived from an EMBL/GenBank/DDBJ whole genome shotgun (WGS) entry which is preliminary data.</text>
</comment>
<evidence type="ECO:0000313" key="8">
    <source>
        <dbReference type="EMBL" id="CAF3720915.1"/>
    </source>
</evidence>
<keyword evidence="2" id="KW-0863">Zinc-finger</keyword>
<dbReference type="Proteomes" id="UP000663848">
    <property type="component" value="Unassembled WGS sequence"/>
</dbReference>
<keyword evidence="14" id="KW-1185">Reference proteome</keyword>
<protein>
    <recommendedName>
        <fullName evidence="4">BED-type domain-containing protein</fullName>
    </recommendedName>
</protein>
<dbReference type="Pfam" id="PF02892">
    <property type="entry name" value="zf-BED"/>
    <property type="match status" value="1"/>
</dbReference>
<proteinExistence type="predicted"/>
<evidence type="ECO:0000313" key="5">
    <source>
        <dbReference type="EMBL" id="CAF3372092.1"/>
    </source>
</evidence>
<evidence type="ECO:0000313" key="6">
    <source>
        <dbReference type="EMBL" id="CAF3469755.1"/>
    </source>
</evidence>
<organism evidence="10 13">
    <name type="scientific">Rotaria socialis</name>
    <dbReference type="NCBI Taxonomy" id="392032"/>
    <lineage>
        <taxon>Eukaryota</taxon>
        <taxon>Metazoa</taxon>
        <taxon>Spiralia</taxon>
        <taxon>Gnathifera</taxon>
        <taxon>Rotifera</taxon>
        <taxon>Eurotatoria</taxon>
        <taxon>Bdelloidea</taxon>
        <taxon>Philodinida</taxon>
        <taxon>Philodinidae</taxon>
        <taxon>Rotaria</taxon>
    </lineage>
</organism>
<evidence type="ECO:0000313" key="13">
    <source>
        <dbReference type="Proteomes" id="UP000663851"/>
    </source>
</evidence>
<evidence type="ECO:0000313" key="14">
    <source>
        <dbReference type="Proteomes" id="UP000663873"/>
    </source>
</evidence>
<dbReference type="Proteomes" id="UP000663862">
    <property type="component" value="Unassembled WGS sequence"/>
</dbReference>
<dbReference type="EMBL" id="CAJNYD010004193">
    <property type="protein sequence ID" value="CAF3578535.1"/>
    <property type="molecule type" value="Genomic_DNA"/>
</dbReference>
<sequence>MEMDSSSDIKTIDLISSTSDKRESSFNYDKSSFTIKMKIGRHGLEQYYDDLKEYTAGDMKGKTSVTCILCKDIVWLVKTSTSNYGRHLQRKHKTEYDLRSKIHHLKKK</sequence>
<dbReference type="EMBL" id="CAJOBO010006359">
    <property type="protein sequence ID" value="CAF4560255.1"/>
    <property type="molecule type" value="Genomic_DNA"/>
</dbReference>
<accession>A0A820ZD49</accession>